<evidence type="ECO:0008006" key="5">
    <source>
        <dbReference type="Google" id="ProtNLM"/>
    </source>
</evidence>
<evidence type="ECO:0000313" key="3">
    <source>
        <dbReference type="EMBL" id="KAK7197223.1"/>
    </source>
</evidence>
<evidence type="ECO:0000256" key="2">
    <source>
        <dbReference type="SAM" id="MobiDB-lite"/>
    </source>
</evidence>
<feature type="compositionally biased region" description="Low complexity" evidence="2">
    <location>
        <begin position="330"/>
        <end position="347"/>
    </location>
</feature>
<keyword evidence="1" id="KW-0175">Coiled coil</keyword>
<dbReference type="AlphaFoldDB" id="A0AAW0EWS5"/>
<comment type="caution">
    <text evidence="3">The sequence shown here is derived from an EMBL/GenBank/DDBJ whole genome shotgun (WGS) entry which is preliminary data.</text>
</comment>
<feature type="compositionally biased region" description="Basic and acidic residues" evidence="2">
    <location>
        <begin position="78"/>
        <end position="88"/>
    </location>
</feature>
<proteinExistence type="predicted"/>
<sequence>MTTALNRKFDVLCHSGTCPSYLVDVLSLLVAHANDTELFKTELRHGGGGGYADTRAGGAAGARAASFSGPAGHSSHVTQDEREQQAEDRRRQLMYKQVEDPAALDDALRASHESVLIAAERSLQTYAEDLKHINDIAMATSAKQLRAMRVETQQQMESFRDRVCSDVVERTKEELEEVRGELATSVRADASDMVRQLQEVSLTAEQQLHTMTCAYSDFVAHAHDALTVAPLVDAHKAATAVAYVQEHLTCIEATTATRSEVGMLGERLKDLERIVAALSSVADTPDAATRVALVQPLSTPQPQQQQQRPPLSLRSASHSNPPSRLPSPPRSQASASASRSASAQGRPRSPPLAMARPRARETLAERLGVCVEAAEDGVVLTSVVPGSPADLSQLGVGHIISHVGRAAVATPTAFEQALRASDGPSAKITTYNPFHGRIRVLSLQLS</sequence>
<dbReference type="InterPro" id="IPR036034">
    <property type="entry name" value="PDZ_sf"/>
</dbReference>
<dbReference type="EMBL" id="JAECZO010000099">
    <property type="protein sequence ID" value="KAK7197223.1"/>
    <property type="molecule type" value="Genomic_DNA"/>
</dbReference>
<protein>
    <recommendedName>
        <fullName evidence="5">PDZ domain-containing protein</fullName>
    </recommendedName>
</protein>
<dbReference type="SUPFAM" id="SSF50156">
    <property type="entry name" value="PDZ domain-like"/>
    <property type="match status" value="1"/>
</dbReference>
<evidence type="ECO:0000313" key="4">
    <source>
        <dbReference type="Proteomes" id="UP001430356"/>
    </source>
</evidence>
<keyword evidence="4" id="KW-1185">Reference proteome</keyword>
<name>A0AAW0EWS5_9TRYP</name>
<feature type="region of interest" description="Disordered" evidence="2">
    <location>
        <begin position="62"/>
        <end position="88"/>
    </location>
</feature>
<reference evidence="3 4" key="1">
    <citation type="journal article" date="2021" name="MBio">
        <title>A New Model Trypanosomatid, Novymonas esmeraldas: Genomic Perception of Its 'Candidatus Pandoraea novymonadis' Endosymbiont.</title>
        <authorList>
            <person name="Zakharova A."/>
            <person name="Saura A."/>
            <person name="Butenko A."/>
            <person name="Podesvova L."/>
            <person name="Warmusova S."/>
            <person name="Kostygov A.Y."/>
            <person name="Nenarokova A."/>
            <person name="Lukes J."/>
            <person name="Opperdoes F.R."/>
            <person name="Yurchenko V."/>
        </authorList>
    </citation>
    <scope>NUCLEOTIDE SEQUENCE [LARGE SCALE GENOMIC DNA]</scope>
    <source>
        <strain evidence="3 4">E262AT.01</strain>
    </source>
</reference>
<dbReference type="Proteomes" id="UP001430356">
    <property type="component" value="Unassembled WGS sequence"/>
</dbReference>
<organism evidence="3 4">
    <name type="scientific">Novymonas esmeraldas</name>
    <dbReference type="NCBI Taxonomy" id="1808958"/>
    <lineage>
        <taxon>Eukaryota</taxon>
        <taxon>Discoba</taxon>
        <taxon>Euglenozoa</taxon>
        <taxon>Kinetoplastea</taxon>
        <taxon>Metakinetoplastina</taxon>
        <taxon>Trypanosomatida</taxon>
        <taxon>Trypanosomatidae</taxon>
        <taxon>Novymonas</taxon>
    </lineage>
</organism>
<evidence type="ECO:0000256" key="1">
    <source>
        <dbReference type="SAM" id="Coils"/>
    </source>
</evidence>
<gene>
    <name evidence="3" type="ORF">NESM_000668200</name>
</gene>
<dbReference type="Gene3D" id="2.30.42.10">
    <property type="match status" value="1"/>
</dbReference>
<feature type="compositionally biased region" description="Low complexity" evidence="2">
    <location>
        <begin position="62"/>
        <end position="72"/>
    </location>
</feature>
<feature type="region of interest" description="Disordered" evidence="2">
    <location>
        <begin position="297"/>
        <end position="355"/>
    </location>
</feature>
<feature type="compositionally biased region" description="Low complexity" evidence="2">
    <location>
        <begin position="297"/>
        <end position="322"/>
    </location>
</feature>
<feature type="coiled-coil region" evidence="1">
    <location>
        <begin position="142"/>
        <end position="188"/>
    </location>
</feature>
<accession>A0AAW0EWS5</accession>